<evidence type="ECO:0000256" key="10">
    <source>
        <dbReference type="ARBA" id="ARBA00023239"/>
    </source>
</evidence>
<comment type="cofactor">
    <cofactor evidence="12">
        <name>[4Fe-4S] cluster</name>
        <dbReference type="ChEBI" id="CHEBI:49883"/>
    </cofactor>
    <text evidence="12">Binds 2 [4Fe-4S] clusters. Binds 1 [4Fe-4S] cluster coordinated with 3 cysteines and an exchangeable S-adenosyl-L-methionine and 1 [4Fe-4S] cluster coordinated with 3 cysteines and the GTP-derived substrate.</text>
</comment>
<evidence type="ECO:0000256" key="12">
    <source>
        <dbReference type="HAMAP-Rule" id="MF_01225"/>
    </source>
</evidence>
<comment type="catalytic activity">
    <reaction evidence="11 12">
        <text>GTP + AH2 + S-adenosyl-L-methionine = (8S)-3',8-cyclo-7,8-dihydroguanosine 5'-triphosphate + 5'-deoxyadenosine + L-methionine + A + H(+)</text>
        <dbReference type="Rhea" id="RHEA:49576"/>
        <dbReference type="ChEBI" id="CHEBI:13193"/>
        <dbReference type="ChEBI" id="CHEBI:15378"/>
        <dbReference type="ChEBI" id="CHEBI:17319"/>
        <dbReference type="ChEBI" id="CHEBI:17499"/>
        <dbReference type="ChEBI" id="CHEBI:37565"/>
        <dbReference type="ChEBI" id="CHEBI:57844"/>
        <dbReference type="ChEBI" id="CHEBI:59789"/>
        <dbReference type="ChEBI" id="CHEBI:131766"/>
        <dbReference type="EC" id="4.1.99.22"/>
    </reaction>
</comment>
<dbReference type="InterPro" id="IPR010505">
    <property type="entry name" value="MoaA_twitch"/>
</dbReference>
<dbReference type="SUPFAM" id="SSF102114">
    <property type="entry name" value="Radical SAM enzymes"/>
    <property type="match status" value="1"/>
</dbReference>
<evidence type="ECO:0000256" key="4">
    <source>
        <dbReference type="ARBA" id="ARBA00022723"/>
    </source>
</evidence>
<dbReference type="Pfam" id="PF04055">
    <property type="entry name" value="Radical_SAM"/>
    <property type="match status" value="1"/>
</dbReference>
<evidence type="ECO:0000256" key="2">
    <source>
        <dbReference type="ARBA" id="ARBA00022485"/>
    </source>
</evidence>
<feature type="binding site" evidence="12">
    <location>
        <position position="118"/>
    </location>
    <ligand>
        <name>S-adenosyl-L-methionine</name>
        <dbReference type="ChEBI" id="CHEBI:59789"/>
    </ligand>
</feature>
<dbReference type="PANTHER" id="PTHR22960:SF0">
    <property type="entry name" value="MOLYBDENUM COFACTOR BIOSYNTHESIS PROTEIN 1"/>
    <property type="match status" value="1"/>
</dbReference>
<dbReference type="GO" id="GO:0006777">
    <property type="term" value="P:Mo-molybdopterin cofactor biosynthetic process"/>
    <property type="evidence" value="ECO:0007669"/>
    <property type="project" value="UniProtKB-UniRule"/>
</dbReference>
<feature type="binding site" evidence="12">
    <location>
        <position position="67"/>
    </location>
    <ligand>
        <name>S-adenosyl-L-methionine</name>
        <dbReference type="ChEBI" id="CHEBI:59789"/>
    </ligand>
</feature>
<dbReference type="GO" id="GO:0061798">
    <property type="term" value="F:GTP 3',8'-cyclase activity"/>
    <property type="evidence" value="ECO:0007669"/>
    <property type="project" value="UniProtKB-UniRule"/>
</dbReference>
<dbReference type="Pfam" id="PF06463">
    <property type="entry name" value="Mob_synth_C"/>
    <property type="match status" value="1"/>
</dbReference>
<keyword evidence="4 12" id="KW-0479">Metal-binding</keyword>
<dbReference type="AlphaFoldDB" id="A0A1E5GKB7"/>
<dbReference type="CDD" id="cd01335">
    <property type="entry name" value="Radical_SAM"/>
    <property type="match status" value="1"/>
</dbReference>
<dbReference type="SFLD" id="SFLDG01067">
    <property type="entry name" value="SPASM/twitch_domain_containing"/>
    <property type="match status" value="1"/>
</dbReference>
<feature type="domain" description="Radical SAM core" evidence="13">
    <location>
        <begin position="4"/>
        <end position="227"/>
    </location>
</feature>
<dbReference type="HAMAP" id="MF_01225_B">
    <property type="entry name" value="MoaA_B"/>
    <property type="match status" value="1"/>
</dbReference>
<keyword evidence="6 12" id="KW-0408">Iron</keyword>
<dbReference type="CDD" id="cd21117">
    <property type="entry name" value="Twitch_MoaA"/>
    <property type="match status" value="1"/>
</dbReference>
<feature type="binding site" evidence="12">
    <location>
        <position position="94"/>
    </location>
    <ligand>
        <name>GTP</name>
        <dbReference type="ChEBI" id="CHEBI:37565"/>
    </ligand>
</feature>
<comment type="caution">
    <text evidence="14">The sequence shown here is derived from an EMBL/GenBank/DDBJ whole genome shotgun (WGS) entry which is preliminary data.</text>
</comment>
<dbReference type="InterPro" id="IPR040064">
    <property type="entry name" value="MoaA-like"/>
</dbReference>
<organism evidence="14 15">
    <name type="scientific">Enterococcus termitis</name>
    <dbReference type="NCBI Taxonomy" id="332950"/>
    <lineage>
        <taxon>Bacteria</taxon>
        <taxon>Bacillati</taxon>
        <taxon>Bacillota</taxon>
        <taxon>Bacilli</taxon>
        <taxon>Lactobacillales</taxon>
        <taxon>Enterococcaceae</taxon>
        <taxon>Enterococcus</taxon>
    </lineage>
</organism>
<gene>
    <name evidence="12" type="primary">moaA</name>
    <name evidence="14" type="ORF">BCR25_06215</name>
</gene>
<comment type="function">
    <text evidence="12">Catalyzes the cyclization of GTP to (8S)-3',8-cyclo-7,8-dihydroguanosine 5'-triphosphate.</text>
</comment>
<dbReference type="OrthoDB" id="9763993at2"/>
<dbReference type="InterPro" id="IPR007197">
    <property type="entry name" value="rSAM"/>
</dbReference>
<dbReference type="SFLD" id="SFLDG01383">
    <property type="entry name" value="cyclic_pyranopterin_phosphate"/>
    <property type="match status" value="1"/>
</dbReference>
<evidence type="ECO:0000256" key="5">
    <source>
        <dbReference type="ARBA" id="ARBA00022741"/>
    </source>
</evidence>
<feature type="binding site" evidence="12">
    <location>
        <position position="155"/>
    </location>
    <ligand>
        <name>GTP</name>
        <dbReference type="ChEBI" id="CHEBI:37565"/>
    </ligand>
</feature>
<keyword evidence="10 12" id="KW-0456">Lyase</keyword>
<dbReference type="RefSeq" id="WP_069663780.1">
    <property type="nucleotide sequence ID" value="NZ_JBHUJJ010000001.1"/>
</dbReference>
<dbReference type="SFLD" id="SFLDG01386">
    <property type="entry name" value="main_SPASM_domain-containing"/>
    <property type="match status" value="1"/>
</dbReference>
<accession>A0A1E5GKB7</accession>
<comment type="caution">
    <text evidence="12">Lacks conserved residue(s) required for the propagation of feature annotation.</text>
</comment>
<dbReference type="SFLD" id="SFLDS00029">
    <property type="entry name" value="Radical_SAM"/>
    <property type="match status" value="1"/>
</dbReference>
<feature type="binding site" evidence="12">
    <location>
        <position position="27"/>
    </location>
    <ligand>
        <name>[4Fe-4S] cluster</name>
        <dbReference type="ChEBI" id="CHEBI:49883"/>
        <label>1</label>
        <note>4Fe-4S-S-AdoMet</note>
    </ligand>
</feature>
<dbReference type="InterPro" id="IPR006638">
    <property type="entry name" value="Elp3/MiaA/NifB-like_rSAM"/>
</dbReference>
<evidence type="ECO:0000256" key="11">
    <source>
        <dbReference type="ARBA" id="ARBA00048697"/>
    </source>
</evidence>
<dbReference type="GO" id="GO:0061799">
    <property type="term" value="F:cyclic pyranopterin monophosphate synthase activity"/>
    <property type="evidence" value="ECO:0007669"/>
    <property type="project" value="TreeGrafter"/>
</dbReference>
<keyword evidence="2 12" id="KW-0004">4Fe-4S</keyword>
<dbReference type="InterPro" id="IPR058240">
    <property type="entry name" value="rSAM_sf"/>
</dbReference>
<dbReference type="SMART" id="SM00729">
    <property type="entry name" value="Elp3"/>
    <property type="match status" value="1"/>
</dbReference>
<keyword evidence="9 12" id="KW-0501">Molybdenum cofactor biosynthesis</keyword>
<dbReference type="PANTHER" id="PTHR22960">
    <property type="entry name" value="MOLYBDOPTERIN COFACTOR SYNTHESIS PROTEIN A"/>
    <property type="match status" value="1"/>
</dbReference>
<evidence type="ECO:0000256" key="8">
    <source>
        <dbReference type="ARBA" id="ARBA00023134"/>
    </source>
</evidence>
<keyword evidence="5 12" id="KW-0547">Nucleotide-binding</keyword>
<feature type="binding site" evidence="12">
    <location>
        <position position="20"/>
    </location>
    <ligand>
        <name>[4Fe-4S] cluster</name>
        <dbReference type="ChEBI" id="CHEBI:49883"/>
        <label>1</label>
        <note>4Fe-4S-S-AdoMet</note>
    </ligand>
</feature>
<dbReference type="InterPro" id="IPR050105">
    <property type="entry name" value="MoCo_biosynth_MoaA/MoaC"/>
</dbReference>
<feature type="binding site" evidence="12">
    <location>
        <position position="189"/>
    </location>
    <ligand>
        <name>S-adenosyl-L-methionine</name>
        <dbReference type="ChEBI" id="CHEBI:59789"/>
    </ligand>
</feature>
<dbReference type="InterPro" id="IPR000385">
    <property type="entry name" value="MoaA_NifB_PqqE_Fe-S-bd_CS"/>
</dbReference>
<dbReference type="GO" id="GO:0005525">
    <property type="term" value="F:GTP binding"/>
    <property type="evidence" value="ECO:0007669"/>
    <property type="project" value="UniProtKB-UniRule"/>
</dbReference>
<evidence type="ECO:0000313" key="14">
    <source>
        <dbReference type="EMBL" id="OEG13081.1"/>
    </source>
</evidence>
<dbReference type="UniPathway" id="UPA00344"/>
<evidence type="ECO:0000256" key="7">
    <source>
        <dbReference type="ARBA" id="ARBA00023014"/>
    </source>
</evidence>
<sequence length="321" mass="35437">MKDSFNREIDYVRLSVTDRCDLRCTYCMPATGMRFLKKTEVLSFDNILFLLNRLAEQGIKKVKITGGEPLTRPDTVALIRAIKEISGIEKVTLTTNGIQLVNYAQALKAAGLDGLNVSIDTLDPDEFREITRVGDLKKVLAGLNKAVEVGLPNIKVNTVARGELTNEAICEIALLAKASKIHVRFIELMPIGLGKGCPGKTQEEVILALQQVYGELIPFEHRLGNGPASYFSLENFQGKIGFISALGHCFCAECDRIRITADGCLKTCLHMDDGCDLKEALQTENKEQLLAQVFTAIQKKPEKHHFLENQGDSRLMSQIGG</sequence>
<dbReference type="GO" id="GO:0051539">
    <property type="term" value="F:4 iron, 4 sulfur cluster binding"/>
    <property type="evidence" value="ECO:0007669"/>
    <property type="project" value="UniProtKB-UniRule"/>
</dbReference>
<dbReference type="PROSITE" id="PS51918">
    <property type="entry name" value="RADICAL_SAM"/>
    <property type="match status" value="1"/>
</dbReference>
<feature type="binding site" evidence="12">
    <location>
        <begin position="256"/>
        <end position="258"/>
    </location>
    <ligand>
        <name>GTP</name>
        <dbReference type="ChEBI" id="CHEBI:37565"/>
    </ligand>
</feature>
<dbReference type="InterPro" id="IPR013785">
    <property type="entry name" value="Aldolase_TIM"/>
</dbReference>
<dbReference type="NCBIfam" id="TIGR02666">
    <property type="entry name" value="moaA"/>
    <property type="match status" value="1"/>
</dbReference>
<feature type="binding site" evidence="12">
    <location>
        <position position="26"/>
    </location>
    <ligand>
        <name>S-adenosyl-L-methionine</name>
        <dbReference type="ChEBI" id="CHEBI:59789"/>
    </ligand>
</feature>
<dbReference type="EC" id="4.1.99.22" evidence="1 12"/>
<keyword evidence="8 12" id="KW-0342">GTP-binding</keyword>
<evidence type="ECO:0000259" key="13">
    <source>
        <dbReference type="PROSITE" id="PS51918"/>
    </source>
</evidence>
<dbReference type="EMBL" id="MIJY01000023">
    <property type="protein sequence ID" value="OEG13081.1"/>
    <property type="molecule type" value="Genomic_DNA"/>
</dbReference>
<keyword evidence="7 12" id="KW-0411">Iron-sulfur</keyword>
<dbReference type="GO" id="GO:1904047">
    <property type="term" value="F:S-adenosyl-L-methionine binding"/>
    <property type="evidence" value="ECO:0007669"/>
    <property type="project" value="UniProtKB-UniRule"/>
</dbReference>
<comment type="pathway">
    <text evidence="12">Cofactor biosynthesis; molybdopterin biosynthesis.</text>
</comment>
<keyword evidence="15" id="KW-1185">Reference proteome</keyword>
<dbReference type="PROSITE" id="PS01305">
    <property type="entry name" value="MOAA_NIFB_PQQE"/>
    <property type="match status" value="1"/>
</dbReference>
<keyword evidence="3 12" id="KW-0949">S-adenosyl-L-methionine</keyword>
<dbReference type="Proteomes" id="UP000095094">
    <property type="component" value="Unassembled WGS sequence"/>
</dbReference>
<name>A0A1E5GKB7_9ENTE</name>
<dbReference type="GO" id="GO:0046872">
    <property type="term" value="F:metal ion binding"/>
    <property type="evidence" value="ECO:0007669"/>
    <property type="project" value="UniProtKB-KW"/>
</dbReference>
<feature type="binding site" evidence="12">
    <location>
        <position position="13"/>
    </location>
    <ligand>
        <name>GTP</name>
        <dbReference type="ChEBI" id="CHEBI:37565"/>
    </ligand>
</feature>
<evidence type="ECO:0000256" key="1">
    <source>
        <dbReference type="ARBA" id="ARBA00012167"/>
    </source>
</evidence>
<evidence type="ECO:0000256" key="3">
    <source>
        <dbReference type="ARBA" id="ARBA00022691"/>
    </source>
</evidence>
<reference evidence="15" key="1">
    <citation type="submission" date="2016-09" db="EMBL/GenBank/DDBJ databases">
        <authorList>
            <person name="Gulvik C.A."/>
        </authorList>
    </citation>
    <scope>NUCLEOTIDE SEQUENCE [LARGE SCALE GENOMIC DNA]</scope>
    <source>
        <strain evidence="15">LMG 8895</strain>
    </source>
</reference>
<protein>
    <recommendedName>
        <fullName evidence="1 12">GTP 3',8-cyclase</fullName>
        <ecNumber evidence="1 12">4.1.99.22</ecNumber>
    </recommendedName>
    <alternativeName>
        <fullName evidence="12">Molybdenum cofactor biosynthesis protein A</fullName>
    </alternativeName>
</protein>
<feature type="binding site" evidence="12">
    <location>
        <position position="24"/>
    </location>
    <ligand>
        <name>[4Fe-4S] cluster</name>
        <dbReference type="ChEBI" id="CHEBI:49883"/>
        <label>1</label>
        <note>4Fe-4S-S-AdoMet</note>
    </ligand>
</feature>
<feature type="binding site" evidence="12">
    <location>
        <position position="251"/>
    </location>
    <ligand>
        <name>[4Fe-4S] cluster</name>
        <dbReference type="ChEBI" id="CHEBI:49883"/>
        <label>2</label>
        <note>4Fe-4S-substrate</note>
    </ligand>
</feature>
<evidence type="ECO:0000256" key="6">
    <source>
        <dbReference type="ARBA" id="ARBA00023004"/>
    </source>
</evidence>
<evidence type="ECO:0000256" key="9">
    <source>
        <dbReference type="ARBA" id="ARBA00023150"/>
    </source>
</evidence>
<comment type="subunit">
    <text evidence="12">Monomer and homodimer.</text>
</comment>
<feature type="binding site" evidence="12">
    <location>
        <position position="268"/>
    </location>
    <ligand>
        <name>[4Fe-4S] cluster</name>
        <dbReference type="ChEBI" id="CHEBI:49883"/>
        <label>2</label>
        <note>4Fe-4S-substrate</note>
    </ligand>
</feature>
<dbReference type="InterPro" id="IPR013483">
    <property type="entry name" value="MoaA"/>
</dbReference>
<feature type="binding site" evidence="12">
    <location>
        <position position="254"/>
    </location>
    <ligand>
        <name>[4Fe-4S] cluster</name>
        <dbReference type="ChEBI" id="CHEBI:49883"/>
        <label>2</label>
        <note>4Fe-4S-substrate</note>
    </ligand>
</feature>
<proteinExistence type="inferred from homology"/>
<dbReference type="Gene3D" id="3.20.20.70">
    <property type="entry name" value="Aldolase class I"/>
    <property type="match status" value="1"/>
</dbReference>
<evidence type="ECO:0000313" key="15">
    <source>
        <dbReference type="Proteomes" id="UP000095094"/>
    </source>
</evidence>
<comment type="similarity">
    <text evidence="12">Belongs to the radical SAM superfamily. MoaA family.</text>
</comment>